<dbReference type="AlphaFoldDB" id="A0A0A9FGE4"/>
<proteinExistence type="predicted"/>
<reference evidence="1" key="2">
    <citation type="journal article" date="2015" name="Data Brief">
        <title>Shoot transcriptome of the giant reed, Arundo donax.</title>
        <authorList>
            <person name="Barrero R.A."/>
            <person name="Guerrero F.D."/>
            <person name="Moolhuijzen P."/>
            <person name="Goolsby J.A."/>
            <person name="Tidwell J."/>
            <person name="Bellgard S.E."/>
            <person name="Bellgard M.I."/>
        </authorList>
    </citation>
    <scope>NUCLEOTIDE SEQUENCE</scope>
    <source>
        <tissue evidence="1">Shoot tissue taken approximately 20 cm above the soil surface</tissue>
    </source>
</reference>
<sequence length="39" mass="4498">MSMAHSNFSTIVSKLCTYIFSTIVSKLCTYMHVNYEVTF</sequence>
<organism evidence="1">
    <name type="scientific">Arundo donax</name>
    <name type="common">Giant reed</name>
    <name type="synonym">Donax arundinaceus</name>
    <dbReference type="NCBI Taxonomy" id="35708"/>
    <lineage>
        <taxon>Eukaryota</taxon>
        <taxon>Viridiplantae</taxon>
        <taxon>Streptophyta</taxon>
        <taxon>Embryophyta</taxon>
        <taxon>Tracheophyta</taxon>
        <taxon>Spermatophyta</taxon>
        <taxon>Magnoliopsida</taxon>
        <taxon>Liliopsida</taxon>
        <taxon>Poales</taxon>
        <taxon>Poaceae</taxon>
        <taxon>PACMAD clade</taxon>
        <taxon>Arundinoideae</taxon>
        <taxon>Arundineae</taxon>
        <taxon>Arundo</taxon>
    </lineage>
</organism>
<evidence type="ECO:0000313" key="1">
    <source>
        <dbReference type="EMBL" id="JAE10309.1"/>
    </source>
</evidence>
<name>A0A0A9FGE4_ARUDO</name>
<reference evidence="1" key="1">
    <citation type="submission" date="2014-09" db="EMBL/GenBank/DDBJ databases">
        <authorList>
            <person name="Magalhaes I.L.F."/>
            <person name="Oliveira U."/>
            <person name="Santos F.R."/>
            <person name="Vidigal T.H.D.A."/>
            <person name="Brescovit A.D."/>
            <person name="Santos A.J."/>
        </authorList>
    </citation>
    <scope>NUCLEOTIDE SEQUENCE</scope>
    <source>
        <tissue evidence="1">Shoot tissue taken approximately 20 cm above the soil surface</tissue>
    </source>
</reference>
<accession>A0A0A9FGE4</accession>
<dbReference type="EMBL" id="GBRH01187587">
    <property type="protein sequence ID" value="JAE10309.1"/>
    <property type="molecule type" value="Transcribed_RNA"/>
</dbReference>
<protein>
    <submittedName>
        <fullName evidence="1">Uncharacterized protein</fullName>
    </submittedName>
</protein>